<dbReference type="AlphaFoldDB" id="A0AAW1VIC2"/>
<sequence>MTTHKYYDPSWRIRRKLAASKTQSSKLLQFTYVQYFEQRTTFHTDPSTKSPSNIRIRKAIVEYNTPKEYPMKLHNFTFDRPVQNGSYEHFPLYSFPLSRVSISIYPN</sequence>
<protein>
    <submittedName>
        <fullName evidence="1">Uncharacterized protein</fullName>
    </submittedName>
</protein>
<dbReference type="Proteomes" id="UP001431783">
    <property type="component" value="Unassembled WGS sequence"/>
</dbReference>
<reference evidence="1 2" key="1">
    <citation type="submission" date="2023-03" db="EMBL/GenBank/DDBJ databases">
        <title>Genome insight into feeding habits of ladybird beetles.</title>
        <authorList>
            <person name="Li H.-S."/>
            <person name="Huang Y.-H."/>
            <person name="Pang H."/>
        </authorList>
    </citation>
    <scope>NUCLEOTIDE SEQUENCE [LARGE SCALE GENOMIC DNA]</scope>
    <source>
        <strain evidence="1">SYSU_2023b</strain>
        <tissue evidence="1">Whole body</tissue>
    </source>
</reference>
<dbReference type="EMBL" id="JARQZJ010000132">
    <property type="protein sequence ID" value="KAK9892142.1"/>
    <property type="molecule type" value="Genomic_DNA"/>
</dbReference>
<name>A0AAW1VIC2_9CUCU</name>
<evidence type="ECO:0000313" key="2">
    <source>
        <dbReference type="Proteomes" id="UP001431783"/>
    </source>
</evidence>
<gene>
    <name evidence="1" type="ORF">WA026_018341</name>
</gene>
<keyword evidence="2" id="KW-1185">Reference proteome</keyword>
<comment type="caution">
    <text evidence="1">The sequence shown here is derived from an EMBL/GenBank/DDBJ whole genome shotgun (WGS) entry which is preliminary data.</text>
</comment>
<organism evidence="1 2">
    <name type="scientific">Henosepilachna vigintioctopunctata</name>
    <dbReference type="NCBI Taxonomy" id="420089"/>
    <lineage>
        <taxon>Eukaryota</taxon>
        <taxon>Metazoa</taxon>
        <taxon>Ecdysozoa</taxon>
        <taxon>Arthropoda</taxon>
        <taxon>Hexapoda</taxon>
        <taxon>Insecta</taxon>
        <taxon>Pterygota</taxon>
        <taxon>Neoptera</taxon>
        <taxon>Endopterygota</taxon>
        <taxon>Coleoptera</taxon>
        <taxon>Polyphaga</taxon>
        <taxon>Cucujiformia</taxon>
        <taxon>Coccinelloidea</taxon>
        <taxon>Coccinellidae</taxon>
        <taxon>Epilachninae</taxon>
        <taxon>Epilachnini</taxon>
        <taxon>Henosepilachna</taxon>
    </lineage>
</organism>
<evidence type="ECO:0000313" key="1">
    <source>
        <dbReference type="EMBL" id="KAK9892142.1"/>
    </source>
</evidence>
<accession>A0AAW1VIC2</accession>
<proteinExistence type="predicted"/>